<dbReference type="SUPFAM" id="SSF56037">
    <property type="entry name" value="PheT/TilS domain"/>
    <property type="match status" value="1"/>
</dbReference>
<dbReference type="NCBIfam" id="TIGR02432">
    <property type="entry name" value="lysidine_TilS_N"/>
    <property type="match status" value="1"/>
</dbReference>
<evidence type="ECO:0000313" key="11">
    <source>
        <dbReference type="Proteomes" id="UP001310248"/>
    </source>
</evidence>
<dbReference type="EC" id="6.3.4.19" evidence="8"/>
<reference evidence="10 11" key="2">
    <citation type="submission" date="2023-12" db="EMBL/GenBank/DDBJ databases">
        <authorList>
            <consortium name="Cladostephus spongiosus"/>
            <person name="Lorente B."/>
            <person name="Cabral C."/>
            <person name="Frias J."/>
            <person name="Faria J."/>
            <person name="Toubarro D."/>
        </authorList>
    </citation>
    <scope>NUCLEOTIDE SEQUENCE [LARGE SCALE GENOMIC DNA]</scope>
    <source>
        <strain evidence="10 11">ZMCS4</strain>
    </source>
</reference>
<comment type="function">
    <text evidence="8">Ligates lysine onto the cytidine present at position 34 of the AUA codon-specific tRNA(Ile) that contains the anticodon CAU, in an ATP-dependent manner. Cytidine is converted to lysidine, thus changing the amino acid specificity of the tRNA from methionine to isoleucine.</text>
</comment>
<dbReference type="Gene3D" id="1.20.59.20">
    <property type="match status" value="1"/>
</dbReference>
<dbReference type="InterPro" id="IPR012094">
    <property type="entry name" value="tRNA_Ile_lys_synt"/>
</dbReference>
<dbReference type="CDD" id="cd01992">
    <property type="entry name" value="TilS_N"/>
    <property type="match status" value="1"/>
</dbReference>
<keyword evidence="2 8" id="KW-0963">Cytoplasm</keyword>
<keyword evidence="5 8" id="KW-0547">Nucleotide-binding</keyword>
<dbReference type="PANTHER" id="PTHR43033:SF1">
    <property type="entry name" value="TRNA(ILE)-LYSIDINE SYNTHASE-RELATED"/>
    <property type="match status" value="1"/>
</dbReference>
<protein>
    <recommendedName>
        <fullName evidence="8">tRNA(Ile)-lysidine synthase</fullName>
        <ecNumber evidence="8">6.3.4.19</ecNumber>
    </recommendedName>
    <alternativeName>
        <fullName evidence="8">tRNA(Ile)-2-lysyl-cytidine synthase</fullName>
    </alternativeName>
    <alternativeName>
        <fullName evidence="8">tRNA(Ile)-lysidine synthetase</fullName>
    </alternativeName>
</protein>
<dbReference type="InterPro" id="IPR011063">
    <property type="entry name" value="TilS/TtcA_N"/>
</dbReference>
<evidence type="ECO:0000256" key="8">
    <source>
        <dbReference type="HAMAP-Rule" id="MF_01161"/>
    </source>
</evidence>
<evidence type="ECO:0000256" key="2">
    <source>
        <dbReference type="ARBA" id="ARBA00022490"/>
    </source>
</evidence>
<dbReference type="RefSeq" id="WP_329776480.1">
    <property type="nucleotide sequence ID" value="NZ_JAYDYW010000014.1"/>
</dbReference>
<dbReference type="Proteomes" id="UP001310248">
    <property type="component" value="Unassembled WGS sequence"/>
</dbReference>
<dbReference type="SMART" id="SM00977">
    <property type="entry name" value="TilS_C"/>
    <property type="match status" value="1"/>
</dbReference>
<dbReference type="Pfam" id="PF01171">
    <property type="entry name" value="ATP_bind_3"/>
    <property type="match status" value="1"/>
</dbReference>
<comment type="caution">
    <text evidence="10">The sequence shown here is derived from an EMBL/GenBank/DDBJ whole genome shotgun (WGS) entry which is preliminary data.</text>
</comment>
<sequence>MSLQSRFSNSLNSLPSTTQRIVIALSGGLDSSVLLHLAAQYHKSHPQLDFLVVHVNHGLQAQANSWQFSCQQQAEALGISFAAEVVDVEVGARTSLEAVAREKRYQALAKYIDANSCLLTGHHADDQFETFMLALKRGSGLQGLAAMPPMRSFAAGCLLRPLLSATRAELEGYARQQQLSWIEDPSNQSLEFDRNFLRHKVLPELTERWPQWLASTQRSVQLLQESVELLEELAESDYQTLKRKQSLCCKNLLLLSAKRQRNVLRYWLKLMGWAYPSQAQLEQILIQASAQQDAKVAVTLAEGQCRRFQACLYLVRKAELLESELVTDWSLASTPILTLPNCSQLAWLDGGKLLPPSGTEQVSVKFRAQLEQKEFSAAGRLGSRSIKKLLQESKLPPWQRNRVPFVFYDDVLVAIGDIFIQKGYVCPHNKGITLSWLPTY</sequence>
<keyword evidence="6 8" id="KW-0067">ATP-binding</keyword>
<dbReference type="HAMAP" id="MF_01161">
    <property type="entry name" value="tRNA_Ile_lys_synt"/>
    <property type="match status" value="1"/>
</dbReference>
<dbReference type="NCBIfam" id="TIGR02433">
    <property type="entry name" value="lysidine_TilS_C"/>
    <property type="match status" value="1"/>
</dbReference>
<feature type="domain" description="Lysidine-tRNA(Ile) synthetase C-terminal" evidence="9">
    <location>
        <begin position="364"/>
        <end position="436"/>
    </location>
</feature>
<keyword evidence="4 8" id="KW-0819">tRNA processing</keyword>
<name>A0ABU7G8Y6_9ALTE</name>
<evidence type="ECO:0000256" key="6">
    <source>
        <dbReference type="ARBA" id="ARBA00022840"/>
    </source>
</evidence>
<dbReference type="Pfam" id="PF11734">
    <property type="entry name" value="TilS_C"/>
    <property type="match status" value="1"/>
</dbReference>
<evidence type="ECO:0000313" key="10">
    <source>
        <dbReference type="EMBL" id="MEE1675654.1"/>
    </source>
</evidence>
<comment type="similarity">
    <text evidence="8">Belongs to the tRNA(Ile)-lysidine synthase family.</text>
</comment>
<keyword evidence="11" id="KW-1185">Reference proteome</keyword>
<feature type="binding site" evidence="8">
    <location>
        <begin position="26"/>
        <end position="31"/>
    </location>
    <ligand>
        <name>ATP</name>
        <dbReference type="ChEBI" id="CHEBI:30616"/>
    </ligand>
</feature>
<dbReference type="InterPro" id="IPR012795">
    <property type="entry name" value="tRNA_Ile_lys_synt_N"/>
</dbReference>
<comment type="catalytic activity">
    <reaction evidence="7 8">
        <text>cytidine(34) in tRNA(Ile2) + L-lysine + ATP = lysidine(34) in tRNA(Ile2) + AMP + diphosphate + H(+)</text>
        <dbReference type="Rhea" id="RHEA:43744"/>
        <dbReference type="Rhea" id="RHEA-COMP:10625"/>
        <dbReference type="Rhea" id="RHEA-COMP:10670"/>
        <dbReference type="ChEBI" id="CHEBI:15378"/>
        <dbReference type="ChEBI" id="CHEBI:30616"/>
        <dbReference type="ChEBI" id="CHEBI:32551"/>
        <dbReference type="ChEBI" id="CHEBI:33019"/>
        <dbReference type="ChEBI" id="CHEBI:82748"/>
        <dbReference type="ChEBI" id="CHEBI:83665"/>
        <dbReference type="ChEBI" id="CHEBI:456215"/>
        <dbReference type="EC" id="6.3.4.19"/>
    </reaction>
</comment>
<dbReference type="Pfam" id="PF09179">
    <property type="entry name" value="TilS"/>
    <property type="match status" value="1"/>
</dbReference>
<dbReference type="InterPro" id="IPR015262">
    <property type="entry name" value="tRNA_Ile_lys_synt_subst-bd"/>
</dbReference>
<proteinExistence type="inferred from homology"/>
<dbReference type="PANTHER" id="PTHR43033">
    <property type="entry name" value="TRNA(ILE)-LYSIDINE SYNTHASE-RELATED"/>
    <property type="match status" value="1"/>
</dbReference>
<organism evidence="10 11">
    <name type="scientific">Agarivorans aestuarii</name>
    <dbReference type="NCBI Taxonomy" id="1563703"/>
    <lineage>
        <taxon>Bacteria</taxon>
        <taxon>Pseudomonadati</taxon>
        <taxon>Pseudomonadota</taxon>
        <taxon>Gammaproteobacteria</taxon>
        <taxon>Alteromonadales</taxon>
        <taxon>Alteromonadaceae</taxon>
        <taxon>Agarivorans</taxon>
    </lineage>
</organism>
<accession>A0ABU7G8Y6</accession>
<dbReference type="InterPro" id="IPR012796">
    <property type="entry name" value="Lysidine-tRNA-synth_C"/>
</dbReference>
<keyword evidence="3 8" id="KW-0436">Ligase</keyword>
<dbReference type="SUPFAM" id="SSF82829">
    <property type="entry name" value="MesJ substrate recognition domain-like"/>
    <property type="match status" value="1"/>
</dbReference>
<dbReference type="InterPro" id="IPR014729">
    <property type="entry name" value="Rossmann-like_a/b/a_fold"/>
</dbReference>
<reference evidence="11" key="1">
    <citation type="submission" date="2023-07" db="EMBL/GenBank/DDBJ databases">
        <title>Draft genome sequence of Agarivorans aestuarii strain ZMCS4, a CAZymes producing bacteria isolated from the marine brown algae Clodostephus spongiosus.</title>
        <authorList>
            <person name="Lorente B."/>
            <person name="Cabral C."/>
            <person name="Frias J."/>
            <person name="Faria J."/>
            <person name="Toubarro D."/>
        </authorList>
    </citation>
    <scope>NUCLEOTIDE SEQUENCE [LARGE SCALE GENOMIC DNA]</scope>
    <source>
        <strain evidence="11">ZMCS4</strain>
    </source>
</reference>
<evidence type="ECO:0000256" key="7">
    <source>
        <dbReference type="ARBA" id="ARBA00048539"/>
    </source>
</evidence>
<evidence type="ECO:0000256" key="4">
    <source>
        <dbReference type="ARBA" id="ARBA00022694"/>
    </source>
</evidence>
<evidence type="ECO:0000256" key="1">
    <source>
        <dbReference type="ARBA" id="ARBA00004496"/>
    </source>
</evidence>
<dbReference type="SUPFAM" id="SSF52402">
    <property type="entry name" value="Adenine nucleotide alpha hydrolases-like"/>
    <property type="match status" value="1"/>
</dbReference>
<evidence type="ECO:0000256" key="3">
    <source>
        <dbReference type="ARBA" id="ARBA00022598"/>
    </source>
</evidence>
<evidence type="ECO:0000259" key="9">
    <source>
        <dbReference type="SMART" id="SM00977"/>
    </source>
</evidence>
<comment type="domain">
    <text evidence="8">The N-terminal region contains the highly conserved SGGXDS motif, predicted to be a P-loop motif involved in ATP binding.</text>
</comment>
<dbReference type="GO" id="GO:0032267">
    <property type="term" value="F:tRNA(Ile)-lysidine synthase activity"/>
    <property type="evidence" value="ECO:0007669"/>
    <property type="project" value="UniProtKB-EC"/>
</dbReference>
<dbReference type="Gene3D" id="3.40.50.620">
    <property type="entry name" value="HUPs"/>
    <property type="match status" value="1"/>
</dbReference>
<evidence type="ECO:0000256" key="5">
    <source>
        <dbReference type="ARBA" id="ARBA00022741"/>
    </source>
</evidence>
<dbReference type="EMBL" id="JAYDYW010000014">
    <property type="protein sequence ID" value="MEE1675654.1"/>
    <property type="molecule type" value="Genomic_DNA"/>
</dbReference>
<gene>
    <name evidence="8 10" type="primary">tilS</name>
    <name evidence="10" type="ORF">SNR37_000980</name>
</gene>
<comment type="subcellular location">
    <subcellularLocation>
        <location evidence="1 8">Cytoplasm</location>
    </subcellularLocation>
</comment>